<dbReference type="InterPro" id="IPR001660">
    <property type="entry name" value="SAM"/>
</dbReference>
<evidence type="ECO:0000256" key="1">
    <source>
        <dbReference type="ARBA" id="ARBA00004123"/>
    </source>
</evidence>
<dbReference type="GO" id="GO:0008270">
    <property type="term" value="F:zinc ion binding"/>
    <property type="evidence" value="ECO:0007669"/>
    <property type="project" value="UniProtKB-KW"/>
</dbReference>
<keyword evidence="6" id="KW-0156">Chromatin regulator</keyword>
<feature type="repeat" description="MBT" evidence="10">
    <location>
        <begin position="1626"/>
        <end position="1721"/>
    </location>
</feature>
<accession>A0A6A7FXH7</accession>
<feature type="compositionally biased region" description="Basic and acidic residues" evidence="11">
    <location>
        <begin position="1131"/>
        <end position="1143"/>
    </location>
</feature>
<evidence type="ECO:0000256" key="8">
    <source>
        <dbReference type="ARBA" id="ARBA00023163"/>
    </source>
</evidence>
<dbReference type="SUPFAM" id="SSF103637">
    <property type="entry name" value="CCHHC domain"/>
    <property type="match status" value="1"/>
</dbReference>
<feature type="region of interest" description="Disordered" evidence="11">
    <location>
        <begin position="463"/>
        <end position="540"/>
    </location>
</feature>
<feature type="region of interest" description="Disordered" evidence="11">
    <location>
        <begin position="1126"/>
        <end position="1163"/>
    </location>
</feature>
<dbReference type="GO" id="GO:0042393">
    <property type="term" value="F:histone binding"/>
    <property type="evidence" value="ECO:0007669"/>
    <property type="project" value="TreeGrafter"/>
</dbReference>
<dbReference type="Gene3D" id="1.10.150.50">
    <property type="entry name" value="Transcription Factor, Ets-1"/>
    <property type="match status" value="1"/>
</dbReference>
<reference evidence="13" key="1">
    <citation type="submission" date="2017-11" db="EMBL/GenBank/DDBJ databases">
        <title>The sensing device of the deep-sea amphipod.</title>
        <authorList>
            <person name="Kobayashi H."/>
            <person name="Nagahama T."/>
            <person name="Arai W."/>
            <person name="Sasagawa Y."/>
            <person name="Umeda M."/>
            <person name="Hayashi T."/>
            <person name="Nikaido I."/>
            <person name="Watanabe H."/>
            <person name="Oguri K."/>
            <person name="Kitazato H."/>
            <person name="Fujioka K."/>
            <person name="Kido Y."/>
            <person name="Takami H."/>
        </authorList>
    </citation>
    <scope>NUCLEOTIDE SEQUENCE</scope>
    <source>
        <tissue evidence="13">Whole body</tissue>
    </source>
</reference>
<keyword evidence="2" id="KW-0479">Metal-binding</keyword>
<dbReference type="InterPro" id="IPR004092">
    <property type="entry name" value="Mbt"/>
</dbReference>
<feature type="repeat" description="MBT" evidence="10">
    <location>
        <begin position="1517"/>
        <end position="1617"/>
    </location>
</feature>
<keyword evidence="8" id="KW-0804">Transcription</keyword>
<dbReference type="EMBL" id="IACT01003838">
    <property type="protein sequence ID" value="LAC23060.1"/>
    <property type="molecule type" value="mRNA"/>
</dbReference>
<feature type="repeat" description="MBT" evidence="10">
    <location>
        <begin position="1408"/>
        <end position="1511"/>
    </location>
</feature>
<evidence type="ECO:0000256" key="3">
    <source>
        <dbReference type="ARBA" id="ARBA00022737"/>
    </source>
</evidence>
<dbReference type="PROSITE" id="PS51802">
    <property type="entry name" value="ZF_CCHHC"/>
    <property type="match status" value="1"/>
</dbReference>
<dbReference type="GO" id="GO:0006325">
    <property type="term" value="P:chromatin organization"/>
    <property type="evidence" value="ECO:0007669"/>
    <property type="project" value="UniProtKB-KW"/>
</dbReference>
<keyword evidence="7" id="KW-0805">Transcription regulation</keyword>
<dbReference type="InterPro" id="IPR036060">
    <property type="entry name" value="Znf_C2H2C_sf"/>
</dbReference>
<evidence type="ECO:0000256" key="5">
    <source>
        <dbReference type="ARBA" id="ARBA00022833"/>
    </source>
</evidence>
<dbReference type="PROSITE" id="PS51079">
    <property type="entry name" value="MBT"/>
    <property type="match status" value="3"/>
</dbReference>
<dbReference type="InterPro" id="IPR002515">
    <property type="entry name" value="Znf_C2H2C"/>
</dbReference>
<feature type="compositionally biased region" description="Basic and acidic residues" evidence="11">
    <location>
        <begin position="514"/>
        <end position="529"/>
    </location>
</feature>
<dbReference type="InterPro" id="IPR050548">
    <property type="entry name" value="PcG_chromatin_remod_factors"/>
</dbReference>
<protein>
    <submittedName>
        <fullName evidence="13">Lethal(3)malignant brain tumor-like protein 3</fullName>
    </submittedName>
</protein>
<sequence length="1992" mass="214903">MNVSRIPLEGGVVNRRILPAPSPGSAIVKVPPPSRSPTTLTIHSVAKGAVKTMGTSLVTNTLHKAAVIVTCATTPTVISHKYSTASVLISPAKVAGISGIPHGRLCTTMDASQNNIAGVSLTNAALAPIAISSIRLCQAPAASTSATVVSLSNNGTPLVDLTKSPGAEERLFTAPTTLSPGNRALDVTAATAGGAAGIISTAGVGRVLNVNTNLPITPVILHTPKLSNNLLLQGPTMSGSGNAALNRPVITVPRLRFTAHASLTNAVKKNIGNVATISNSSSNKNMASLITVSTTSNAASVSVTTAVTAATVAPAPAAIASSTATDVKSTSTVVSNSNAASTQVVTIPTTKCIPAVTSSVLPGASISATSLVSSPLASHDNSSGDVTASISNCASVSTSNIPPVLLSYGSLIVTNTSNTTATSIISNVDSIQSKNSNCTSVASCFAKASGDSAVSVANAEISPGQVAGSSRSTETASDDEGSHQVDVSPVSSQSKLHSEMQKCSTSSAGPVLLECKDSDKSSSDDDIVKSKSNCSSSSSCLTVDDVLGCTDVVTSPITPNAAHSSIRGDTTDYPNTLFTNTSSDEHLPSDGTIVQIAAGNAGQPRKIIPNVDIKVNVQSHIDAAGAVSDNKSIDIQTLHIKSDNGTSDINASKSNVSANKNCGSLKNTCFNKNICTSSNADVKHNNNDNSLSSQSVDCVEGTDVASIKDTNTNGNQFPVLPSNSTICCSSDTLNTIVKDAILSVTSGRSSLVENTTICSTTSSISQIMHESLDLCTNKIEVVDLENPSIENQTSPPELNELTKDNSVNLFQPKCSQTSQDLIDESKSTKDADSSKTINLGKENRYIIEKLTNVGENIENVHLTLKCSLISLRNTTECNTVREETSKELRNLKSNSTAMCFNKEEVDEDPCKAEDNEVYSILCKKVTLVTGVSESKNSSDNVDKVDDATDGTPELSQVSERLQDDEDSLCCLEELADALSNFDEDSPKKLDEINFNEVLSLEKANRVAELKGTKIKFKLNEFHVLEICEPSRGSDSTSTADLKTLHEGSNLNASQSAEDLETDVRKKYFKLHGESDSKVEDIVGKAKELRSKSAPSNDNIKSKKVTDAALDTNKTIDNEGELLASKVLNVDQPHRSNEVDDGRGGTEGQELPSPSRKDCDGDESMNVDAVFNADSKSFNENNLCCGIDGSATTTENTSRRNDSQSADICSGNDKNNLNNDNISSDPLNFGDCVLKDSKNISYNNNDGDINMWASDKSFVNSCNLDSDMHCSTAASLVCSNEDSQSRTGKSLLSNNATKSSSTRLSSEEDHVCVCEVCGSYGLQQDFMRGGQYCSPGCCRIANTQDCTPEDKKNVKKIKLCSEDSKENKENQYNTSYVEYIKKENDELCVGEPKKQPRQRPIWLDQRMQFSWVKYLEHCQKTNSQGKAAPLNLWLEPFPCTKNMFQPGMKLEGVDPQHQNLFCVLTVVDVMGHRVKLHFDGYSDVHDFWSNADSYNLFGVGWCDRNNRTLSPPFGTTRFTWKGYLEHAAAATAPRQAFATKNISVVDQTHCIRAGMKLEAEDRKNGWMCVASVKDVMENRLLIHFDGWDNAFDFWTEVNSPYIRPVGWCAQNNILLYAPKDYLNPESFNWFEYLQGTHTVAAPARSFKTRPPKTFTKGMKLEIVDKRNPMLIRVASIVDINSYQIKINFDGWDEMYDHWIDDDYVDAHPPSWCNKTGHPLQPPITDQLELDEGTAGCKVRGCKGYGHVKGPLYTNHHTSFGCPYSLQNFHKDTDHLIPDRIVPEPEKKTRRFSNKAVLLDLGTGDMDEDNLKKRVRKRRRFFDEISAPELKAKLPKLSCEDGKLFGDLPDSNCNPNDDGTGITLSIKEEDETKAACVEVPSLDAQIHQSFFSAGFTPMPPLRLSRSWKNLKHLFTALQEIDKAKALQWTPAQVEESLLLLPGCSTMAKKFVSESIDGEALMLITQDDLVKQLHLKLGHALKIMAFVNKLRNAAK</sequence>
<name>A0A6A7FXH7_9CRUS</name>
<proteinExistence type="evidence at transcript level"/>
<dbReference type="SMART" id="SM00561">
    <property type="entry name" value="MBT"/>
    <property type="match status" value="3"/>
</dbReference>
<evidence type="ECO:0000313" key="13">
    <source>
        <dbReference type="EMBL" id="LAC23060.1"/>
    </source>
</evidence>
<feature type="compositionally biased region" description="Low complexity" evidence="11">
    <location>
        <begin position="1209"/>
        <end position="1221"/>
    </location>
</feature>
<dbReference type="SUPFAM" id="SSF63748">
    <property type="entry name" value="Tudor/PWWP/MBT"/>
    <property type="match status" value="3"/>
</dbReference>
<feature type="domain" description="SAM" evidence="12">
    <location>
        <begin position="1926"/>
        <end position="1990"/>
    </location>
</feature>
<evidence type="ECO:0000256" key="9">
    <source>
        <dbReference type="ARBA" id="ARBA00023242"/>
    </source>
</evidence>
<organism evidence="13">
    <name type="scientific">Hirondellea gigas</name>
    <dbReference type="NCBI Taxonomy" id="1518452"/>
    <lineage>
        <taxon>Eukaryota</taxon>
        <taxon>Metazoa</taxon>
        <taxon>Ecdysozoa</taxon>
        <taxon>Arthropoda</taxon>
        <taxon>Crustacea</taxon>
        <taxon>Multicrustacea</taxon>
        <taxon>Malacostraca</taxon>
        <taxon>Eumalacostraca</taxon>
        <taxon>Peracarida</taxon>
        <taxon>Amphipoda</taxon>
        <taxon>Amphilochidea</taxon>
        <taxon>Lysianassida</taxon>
        <taxon>Lysianassidira</taxon>
        <taxon>Lysianassoidea</taxon>
        <taxon>Lysianassidae</taxon>
        <taxon>Hirondellea</taxon>
    </lineage>
</organism>
<feature type="compositionally biased region" description="Polar residues" evidence="11">
    <location>
        <begin position="1032"/>
        <end position="1056"/>
    </location>
</feature>
<comment type="subcellular location">
    <subcellularLocation>
        <location evidence="1">Nucleus</location>
    </subcellularLocation>
</comment>
<dbReference type="PANTHER" id="PTHR12247:SF131">
    <property type="entry name" value="LD05287P"/>
    <property type="match status" value="1"/>
</dbReference>
<evidence type="ECO:0000259" key="12">
    <source>
        <dbReference type="PROSITE" id="PS50105"/>
    </source>
</evidence>
<dbReference type="Gene3D" id="4.10.320.30">
    <property type="match status" value="1"/>
</dbReference>
<dbReference type="Pfam" id="PF01530">
    <property type="entry name" value="zf-C2HC"/>
    <property type="match status" value="1"/>
</dbReference>
<evidence type="ECO:0000256" key="10">
    <source>
        <dbReference type="PROSITE-ProRule" id="PRU00459"/>
    </source>
</evidence>
<evidence type="ECO:0000256" key="6">
    <source>
        <dbReference type="ARBA" id="ARBA00022853"/>
    </source>
</evidence>
<feature type="compositionally biased region" description="Low complexity" evidence="11">
    <location>
        <begin position="530"/>
        <end position="540"/>
    </location>
</feature>
<dbReference type="GO" id="GO:0005634">
    <property type="term" value="C:nucleus"/>
    <property type="evidence" value="ECO:0007669"/>
    <property type="project" value="UniProtKB-SubCell"/>
</dbReference>
<keyword evidence="4" id="KW-0863">Zinc-finger</keyword>
<dbReference type="GO" id="GO:0003682">
    <property type="term" value="F:chromatin binding"/>
    <property type="evidence" value="ECO:0007669"/>
    <property type="project" value="TreeGrafter"/>
</dbReference>
<dbReference type="Pfam" id="PF00536">
    <property type="entry name" value="SAM_1"/>
    <property type="match status" value="1"/>
</dbReference>
<evidence type="ECO:0000256" key="4">
    <source>
        <dbReference type="ARBA" id="ARBA00022771"/>
    </source>
</evidence>
<dbReference type="SUPFAM" id="SSF47769">
    <property type="entry name" value="SAM/Pointed domain"/>
    <property type="match status" value="1"/>
</dbReference>
<keyword evidence="3" id="KW-0677">Repeat</keyword>
<dbReference type="PANTHER" id="PTHR12247">
    <property type="entry name" value="POLYCOMB GROUP PROTEIN"/>
    <property type="match status" value="1"/>
</dbReference>
<dbReference type="CDD" id="cd20102">
    <property type="entry name" value="MBT_L3MBTL1-like_rpt2"/>
    <property type="match status" value="1"/>
</dbReference>
<evidence type="ECO:0000256" key="7">
    <source>
        <dbReference type="ARBA" id="ARBA00023015"/>
    </source>
</evidence>
<feature type="region of interest" description="Disordered" evidence="11">
    <location>
        <begin position="1029"/>
        <end position="1057"/>
    </location>
</feature>
<feature type="compositionally biased region" description="Polar residues" evidence="11">
    <location>
        <begin position="489"/>
        <end position="508"/>
    </location>
</feature>
<dbReference type="InterPro" id="IPR013761">
    <property type="entry name" value="SAM/pointed_sf"/>
</dbReference>
<dbReference type="Pfam" id="PF02820">
    <property type="entry name" value="MBT"/>
    <property type="match status" value="3"/>
</dbReference>
<keyword evidence="5" id="KW-0862">Zinc</keyword>
<dbReference type="CDD" id="cd20103">
    <property type="entry name" value="MBT_L3MBTL1-like_rpt3"/>
    <property type="match status" value="1"/>
</dbReference>
<evidence type="ECO:0000256" key="2">
    <source>
        <dbReference type="ARBA" id="ARBA00022723"/>
    </source>
</evidence>
<dbReference type="Gene3D" id="2.30.30.140">
    <property type="match status" value="3"/>
</dbReference>
<feature type="region of interest" description="Disordered" evidence="11">
    <location>
        <begin position="1192"/>
        <end position="1221"/>
    </location>
</feature>
<dbReference type="GO" id="GO:0045892">
    <property type="term" value="P:negative regulation of DNA-templated transcription"/>
    <property type="evidence" value="ECO:0007669"/>
    <property type="project" value="TreeGrafter"/>
</dbReference>
<feature type="region of interest" description="Disordered" evidence="11">
    <location>
        <begin position="933"/>
        <end position="958"/>
    </location>
</feature>
<evidence type="ECO:0000256" key="11">
    <source>
        <dbReference type="SAM" id="MobiDB-lite"/>
    </source>
</evidence>
<keyword evidence="9" id="KW-0539">Nucleus</keyword>
<dbReference type="PROSITE" id="PS50105">
    <property type="entry name" value="SAM_DOMAIN"/>
    <property type="match status" value="1"/>
</dbReference>